<organism evidence="2 3">
    <name type="scientific">Streptomonospora litoralis</name>
    <dbReference type="NCBI Taxonomy" id="2498135"/>
    <lineage>
        <taxon>Bacteria</taxon>
        <taxon>Bacillati</taxon>
        <taxon>Actinomycetota</taxon>
        <taxon>Actinomycetes</taxon>
        <taxon>Streptosporangiales</taxon>
        <taxon>Nocardiopsidaceae</taxon>
        <taxon>Streptomonospora</taxon>
    </lineage>
</organism>
<dbReference type="KEGG" id="strr:EKD16_03695"/>
<keyword evidence="3" id="KW-1185">Reference proteome</keyword>
<proteinExistence type="predicted"/>
<protein>
    <submittedName>
        <fullName evidence="2">Uncharacterized protein</fullName>
    </submittedName>
</protein>
<dbReference type="AlphaFoldDB" id="A0A4P6Q166"/>
<dbReference type="EMBL" id="CP036455">
    <property type="protein sequence ID" value="QBI52549.1"/>
    <property type="molecule type" value="Genomic_DNA"/>
</dbReference>
<evidence type="ECO:0000313" key="2">
    <source>
        <dbReference type="EMBL" id="QBI52549.1"/>
    </source>
</evidence>
<sequence length="117" mass="11903">MGTLSTLSAAAPATPAQAVTELHARLADVGAHRLYAGALDRVAVLSVRRGLTVWCWGGLFRWRDDGGAQATHPVTDPDGAARRLSADQRTAGIQPHTAPAAPPPAPTPVAAAAPTAA</sequence>
<accession>A0A4P6Q166</accession>
<reference evidence="2 3" key="1">
    <citation type="submission" date="2019-02" db="EMBL/GenBank/DDBJ databases">
        <authorList>
            <person name="Khodamoradi S."/>
            <person name="Hahnke R.L."/>
            <person name="Kaempfer P."/>
            <person name="Schumann P."/>
            <person name="Rohde M."/>
            <person name="Steinert M."/>
            <person name="Luzhetskyy A."/>
            <person name="Wink J."/>
            <person name="Ruckert C."/>
        </authorList>
    </citation>
    <scope>NUCLEOTIDE SEQUENCE [LARGE SCALE GENOMIC DNA]</scope>
    <source>
        <strain evidence="2 3">M2</strain>
    </source>
</reference>
<name>A0A4P6Q166_9ACTN</name>
<feature type="compositionally biased region" description="Low complexity" evidence="1">
    <location>
        <begin position="108"/>
        <end position="117"/>
    </location>
</feature>
<gene>
    <name evidence="2" type="ORF">EKD16_03695</name>
</gene>
<evidence type="ECO:0000256" key="1">
    <source>
        <dbReference type="SAM" id="MobiDB-lite"/>
    </source>
</evidence>
<dbReference type="Proteomes" id="UP000292235">
    <property type="component" value="Chromosome"/>
</dbReference>
<feature type="region of interest" description="Disordered" evidence="1">
    <location>
        <begin position="86"/>
        <end position="117"/>
    </location>
</feature>
<evidence type="ECO:0000313" key="3">
    <source>
        <dbReference type="Proteomes" id="UP000292235"/>
    </source>
</evidence>